<dbReference type="PROSITE" id="PS50023">
    <property type="entry name" value="LIM_DOMAIN_2"/>
    <property type="match status" value="1"/>
</dbReference>
<evidence type="ECO:0008006" key="11">
    <source>
        <dbReference type="Google" id="ProtNLM"/>
    </source>
</evidence>
<reference evidence="9 10" key="2">
    <citation type="journal article" date="2019" name="G3 (Bethesda)">
        <title>Hybrid Assembly of the Genome of the Entomopathogenic Nematode Steinernema carpocapsae Identifies the X-Chromosome.</title>
        <authorList>
            <person name="Serra L."/>
            <person name="Macchietto M."/>
            <person name="Macias-Munoz A."/>
            <person name="McGill C.J."/>
            <person name="Rodriguez I.M."/>
            <person name="Rodriguez B."/>
            <person name="Murad R."/>
            <person name="Mortazavi A."/>
        </authorList>
    </citation>
    <scope>NUCLEOTIDE SEQUENCE [LARGE SCALE GENOMIC DNA]</scope>
    <source>
        <strain evidence="9 10">ALL</strain>
    </source>
</reference>
<dbReference type="Pfam" id="PF00412">
    <property type="entry name" value="LIM"/>
    <property type="match status" value="2"/>
</dbReference>
<evidence type="ECO:0000259" key="7">
    <source>
        <dbReference type="PROSITE" id="PS50023"/>
    </source>
</evidence>
<evidence type="ECO:0000313" key="10">
    <source>
        <dbReference type="Proteomes" id="UP000298663"/>
    </source>
</evidence>
<sequence length="399" mass="45209">MFETASIHRSPLVEGPAKPIHVLGHDIGAGSRLELHFWRKMCKRCYCRMDEHDITLPNLKNNNFVGRLFDDDISSCTSFEGMRSVTEDMNSMCGALKDSRISDQRRYSSHSSCTLESQSTHGPTLPPQTANGESGQFGQAAPAVPQQATVRETHKSEYSWAPTNNPELANKYFSSLPPEERPLVGSEGDRTRRQRLAYQLPYHDCDTAAAISIKSDADRNLHSKFVDKVKQESVGIGHVIEVNKNTQTEPERIIHAPGPCQWPTCENHLKTGDVGVTTDHGSSQNVWHPNCFRCATCEQLLVDLLYFFQDNKYYCGRHYAEKIYPRCFGCDELIFAKEYTFAEDKSWHYEHFSCFGCDTHLGGYRYLVKNDHPYCNTCYMNKFAKAPSAQKPQNVNAQA</sequence>
<reference evidence="9 10" key="1">
    <citation type="journal article" date="2015" name="Genome Biol.">
        <title>Comparative genomics of Steinernema reveals deeply conserved gene regulatory networks.</title>
        <authorList>
            <person name="Dillman A.R."/>
            <person name="Macchietto M."/>
            <person name="Porter C.F."/>
            <person name="Rogers A."/>
            <person name="Williams B."/>
            <person name="Antoshechkin I."/>
            <person name="Lee M.M."/>
            <person name="Goodwin Z."/>
            <person name="Lu X."/>
            <person name="Lewis E.E."/>
            <person name="Goodrich-Blair H."/>
            <person name="Stock S.P."/>
            <person name="Adams B.J."/>
            <person name="Sternberg P.W."/>
            <person name="Mortazavi A."/>
        </authorList>
    </citation>
    <scope>NUCLEOTIDE SEQUENCE [LARGE SCALE GENOMIC DNA]</scope>
    <source>
        <strain evidence="9 10">ALL</strain>
    </source>
</reference>
<feature type="compositionally biased region" description="Basic and acidic residues" evidence="6">
    <location>
        <begin position="178"/>
        <end position="190"/>
    </location>
</feature>
<dbReference type="EMBL" id="AZBU02000001">
    <property type="protein sequence ID" value="TMS38500.1"/>
    <property type="molecule type" value="Genomic_DNA"/>
</dbReference>
<dbReference type="InterPro" id="IPR010442">
    <property type="entry name" value="PET_domain"/>
</dbReference>
<dbReference type="Gene3D" id="2.10.110.10">
    <property type="entry name" value="Cysteine Rich Protein"/>
    <property type="match status" value="2"/>
</dbReference>
<keyword evidence="2" id="KW-0677">Repeat</keyword>
<dbReference type="GO" id="GO:0008270">
    <property type="term" value="F:zinc ion binding"/>
    <property type="evidence" value="ECO:0007669"/>
    <property type="project" value="InterPro"/>
</dbReference>
<dbReference type="CDD" id="cd09340">
    <property type="entry name" value="LIM1_Testin_like"/>
    <property type="match status" value="1"/>
</dbReference>
<name>A0A4U8UY86_STECR</name>
<evidence type="ECO:0000256" key="5">
    <source>
        <dbReference type="PROSITE-ProRule" id="PRU00125"/>
    </source>
</evidence>
<dbReference type="SMART" id="SM00132">
    <property type="entry name" value="LIM"/>
    <property type="match status" value="2"/>
</dbReference>
<dbReference type="PANTHER" id="PTHR24211">
    <property type="entry name" value="LIM DOMAIN-CONTAINING PROTEIN"/>
    <property type="match status" value="1"/>
</dbReference>
<comment type="caution">
    <text evidence="9">The sequence shown here is derived from an EMBL/GenBank/DDBJ whole genome shotgun (WGS) entry which is preliminary data.</text>
</comment>
<keyword evidence="3 5" id="KW-0862">Zinc</keyword>
<dbReference type="PROSITE" id="PS51303">
    <property type="entry name" value="PET"/>
    <property type="match status" value="1"/>
</dbReference>
<gene>
    <name evidence="9" type="ORF">L596_005214</name>
</gene>
<evidence type="ECO:0000313" key="9">
    <source>
        <dbReference type="EMBL" id="TMS38500.1"/>
    </source>
</evidence>
<dbReference type="OrthoDB" id="10069167at2759"/>
<feature type="domain" description="LIM zinc-binding" evidence="7">
    <location>
        <begin position="325"/>
        <end position="385"/>
    </location>
</feature>
<feature type="region of interest" description="Disordered" evidence="6">
    <location>
        <begin position="107"/>
        <end position="190"/>
    </location>
</feature>
<dbReference type="STRING" id="34508.A0A4U8UY86"/>
<keyword evidence="4 5" id="KW-0440">LIM domain</keyword>
<dbReference type="InterPro" id="IPR047120">
    <property type="entry name" value="Pk/Esn/Tes"/>
</dbReference>
<dbReference type="PANTHER" id="PTHR24211:SF22">
    <property type="entry name" value="TESTIN"/>
    <property type="match status" value="1"/>
</dbReference>
<dbReference type="PROSITE" id="PS00478">
    <property type="entry name" value="LIM_DOMAIN_1"/>
    <property type="match status" value="1"/>
</dbReference>
<evidence type="ECO:0000256" key="2">
    <source>
        <dbReference type="ARBA" id="ARBA00022737"/>
    </source>
</evidence>
<accession>A0A4U8UY86</accession>
<keyword evidence="1 5" id="KW-0479">Metal-binding</keyword>
<evidence type="ECO:0000256" key="3">
    <source>
        <dbReference type="ARBA" id="ARBA00022833"/>
    </source>
</evidence>
<feature type="compositionally biased region" description="Low complexity" evidence="6">
    <location>
        <begin position="136"/>
        <end position="148"/>
    </location>
</feature>
<dbReference type="FunFam" id="2.10.110.10:FF:000005">
    <property type="entry name" value="Testin isoform 1"/>
    <property type="match status" value="1"/>
</dbReference>
<proteinExistence type="predicted"/>
<evidence type="ECO:0000256" key="6">
    <source>
        <dbReference type="SAM" id="MobiDB-lite"/>
    </source>
</evidence>
<feature type="compositionally biased region" description="Polar residues" evidence="6">
    <location>
        <begin position="109"/>
        <end position="134"/>
    </location>
</feature>
<protein>
    <recommendedName>
        <fullName evidence="11">LIM zinc-binding domain-containing protein</fullName>
    </recommendedName>
</protein>
<dbReference type="AlphaFoldDB" id="A0A4U8UY86"/>
<organism evidence="9 10">
    <name type="scientific">Steinernema carpocapsae</name>
    <name type="common">Entomopathogenic nematode</name>
    <dbReference type="NCBI Taxonomy" id="34508"/>
    <lineage>
        <taxon>Eukaryota</taxon>
        <taxon>Metazoa</taxon>
        <taxon>Ecdysozoa</taxon>
        <taxon>Nematoda</taxon>
        <taxon>Chromadorea</taxon>
        <taxon>Rhabditida</taxon>
        <taxon>Tylenchina</taxon>
        <taxon>Panagrolaimomorpha</taxon>
        <taxon>Strongyloidoidea</taxon>
        <taxon>Steinernematidae</taxon>
        <taxon>Steinernema</taxon>
    </lineage>
</organism>
<dbReference type="CDD" id="cd09341">
    <property type="entry name" value="LIM2_Testin_like"/>
    <property type="match status" value="1"/>
</dbReference>
<evidence type="ECO:0000256" key="1">
    <source>
        <dbReference type="ARBA" id="ARBA00022723"/>
    </source>
</evidence>
<feature type="domain" description="PET" evidence="8">
    <location>
        <begin position="139"/>
        <end position="247"/>
    </location>
</feature>
<evidence type="ECO:0000256" key="4">
    <source>
        <dbReference type="ARBA" id="ARBA00023038"/>
    </source>
</evidence>
<dbReference type="InterPro" id="IPR001781">
    <property type="entry name" value="Znf_LIM"/>
</dbReference>
<dbReference type="Pfam" id="PF06297">
    <property type="entry name" value="PET"/>
    <property type="match status" value="1"/>
</dbReference>
<dbReference type="SUPFAM" id="SSF57716">
    <property type="entry name" value="Glucocorticoid receptor-like (DNA-binding domain)"/>
    <property type="match status" value="2"/>
</dbReference>
<evidence type="ECO:0000259" key="8">
    <source>
        <dbReference type="PROSITE" id="PS51303"/>
    </source>
</evidence>
<dbReference type="Proteomes" id="UP000298663">
    <property type="component" value="Unassembled WGS sequence"/>
</dbReference>
<keyword evidence="10" id="KW-1185">Reference proteome</keyword>